<keyword evidence="5 7" id="KW-0472">Membrane</keyword>
<evidence type="ECO:0000313" key="11">
    <source>
        <dbReference type="Proteomes" id="UP000612585"/>
    </source>
</evidence>
<organism evidence="10 11">
    <name type="scientific">Virgisporangium aurantiacum</name>
    <dbReference type="NCBI Taxonomy" id="175570"/>
    <lineage>
        <taxon>Bacteria</taxon>
        <taxon>Bacillati</taxon>
        <taxon>Actinomycetota</taxon>
        <taxon>Actinomycetes</taxon>
        <taxon>Micromonosporales</taxon>
        <taxon>Micromonosporaceae</taxon>
        <taxon>Virgisporangium</taxon>
    </lineage>
</organism>
<keyword evidence="2" id="KW-1003">Cell membrane</keyword>
<feature type="transmembrane region" description="Helical" evidence="7">
    <location>
        <begin position="871"/>
        <end position="893"/>
    </location>
</feature>
<evidence type="ECO:0000256" key="6">
    <source>
        <dbReference type="ARBA" id="ARBA00038076"/>
    </source>
</evidence>
<evidence type="ECO:0000256" key="5">
    <source>
        <dbReference type="ARBA" id="ARBA00023136"/>
    </source>
</evidence>
<dbReference type="Pfam" id="PF02687">
    <property type="entry name" value="FtsX"/>
    <property type="match status" value="1"/>
</dbReference>
<dbReference type="PANTHER" id="PTHR30572:SF4">
    <property type="entry name" value="ABC TRANSPORTER PERMEASE YTRF"/>
    <property type="match status" value="1"/>
</dbReference>
<dbReference type="GO" id="GO:0005886">
    <property type="term" value="C:plasma membrane"/>
    <property type="evidence" value="ECO:0007669"/>
    <property type="project" value="UniProtKB-SubCell"/>
</dbReference>
<protein>
    <recommendedName>
        <fullName evidence="9">ABC3 transporter permease C-terminal domain-containing protein</fullName>
    </recommendedName>
</protein>
<reference evidence="10" key="1">
    <citation type="submission" date="2021-01" db="EMBL/GenBank/DDBJ databases">
        <title>Whole genome shotgun sequence of Virgisporangium aurantiacum NBRC 16421.</title>
        <authorList>
            <person name="Komaki H."/>
            <person name="Tamura T."/>
        </authorList>
    </citation>
    <scope>NUCLEOTIDE SEQUENCE</scope>
    <source>
        <strain evidence="10">NBRC 16421</strain>
    </source>
</reference>
<evidence type="ECO:0000313" key="10">
    <source>
        <dbReference type="EMBL" id="GIJ62887.1"/>
    </source>
</evidence>
<dbReference type="InterPro" id="IPR003838">
    <property type="entry name" value="ABC3_permease_C"/>
</dbReference>
<name>A0A8J3ZH99_9ACTN</name>
<dbReference type="EMBL" id="BOPG01000084">
    <property type="protein sequence ID" value="GIJ62887.1"/>
    <property type="molecule type" value="Genomic_DNA"/>
</dbReference>
<gene>
    <name evidence="10" type="ORF">Vau01_104030</name>
</gene>
<sequence>MTSLILALLSARRAQALIVTLLALLATAGAVAGPAYQRTAERAVIGAEVATSMPLERSVQISSGPGRWAPREFSVRIEPQVAVPGFTTVYAAEFNAAAQFGNRQAIPRFSYRDDVCAHVIIRAGRCASGAREVILGRRTAEGLGVGVGSEVRFASAVLVPDGWRAGDSWTELTLVGVYDPGDPDEPYWAGRRYFGGADRAAPEPAFVAEPTLELVAHDAVAYTADLVAGPDTFSVERIATLRFDLDQLRQRMNALRASVNTDLPVLLDRIDDSRALVGRVVPIAAVPLILLCWFIVYLTVAYATEQRRPEFGLFALRGLPLGQRWALALGPTMLPVLIGAPIGYVLGHVAVSAFGRATLPVSVPVPVGTDYLGYAAVAVAGALLAGAWAQRQLFRSSVGPLVRRVPPRVRTAGSLTAVLVAAALAAVAVAQLRVSGGELTGVSLLGPALVVLAVALAVAHLLGPMSRRAGSRALRKGRLGPALAALRMARRPGTQRLLAFVTVAVALLGFAVIAASVAADRRADRAGTELGASRVVPVAPVPAATLLDATRRADPDGRFAMAAVTIDPPEGPTAPRVLAVDSGRLAAVTAWPDGTSIRPADVARRLRPAAAEPLVVSGTALRIDVTVTFLNGSLPSLPLRAYLTPADGRTEKRVELGQAQPGRATYTGEVTGCESGCRLASIEIRQPGQVDFTARLVVHGITQGGPDRELVTGEQLGGWVASRQSRPADRLTIARAADGLTVDVTAGTTGTLDARLRPPDAPYPVPMVAAGPKLTDVVGVDQRREPAIEVGRVDLLPRLGSAGRLVDLEYLNRLARSVGVATNAEVWLGPAAPADAVERLRAAGLVPGTERSLDGLVTALGQQGPALALRFHVATGALALLLAIGAVLLVAAIDRADRSIELRALRAQGLRRRDAAVYARRGYLWVVAVAVVAGIAAALVAWIAVGPFVPLFADRAPDGALFWPRPLALLLPALVSAAVLVVAAFAAAGGRRGFR</sequence>
<feature type="transmembrane region" description="Helical" evidence="7">
    <location>
        <begin position="969"/>
        <end position="989"/>
    </location>
</feature>
<feature type="transmembrane region" description="Helical" evidence="7">
    <location>
        <begin position="922"/>
        <end position="949"/>
    </location>
</feature>
<feature type="transmembrane region" description="Helical" evidence="7">
    <location>
        <begin position="444"/>
        <end position="462"/>
    </location>
</feature>
<dbReference type="Proteomes" id="UP000612585">
    <property type="component" value="Unassembled WGS sequence"/>
</dbReference>
<feature type="transmembrane region" description="Helical" evidence="7">
    <location>
        <begin position="371"/>
        <end position="390"/>
    </location>
</feature>
<dbReference type="GO" id="GO:0022857">
    <property type="term" value="F:transmembrane transporter activity"/>
    <property type="evidence" value="ECO:0007669"/>
    <property type="project" value="TreeGrafter"/>
</dbReference>
<proteinExistence type="inferred from homology"/>
<dbReference type="RefSeq" id="WP_204008827.1">
    <property type="nucleotide sequence ID" value="NZ_BOPG01000084.1"/>
</dbReference>
<comment type="caution">
    <text evidence="10">The sequence shown here is derived from an EMBL/GenBank/DDBJ whole genome shotgun (WGS) entry which is preliminary data.</text>
</comment>
<feature type="transmembrane region" description="Helical" evidence="7">
    <location>
        <begin position="497"/>
        <end position="519"/>
    </location>
</feature>
<comment type="subcellular location">
    <subcellularLocation>
        <location evidence="1">Cell membrane</location>
        <topology evidence="1">Multi-pass membrane protein</topology>
    </subcellularLocation>
</comment>
<comment type="similarity">
    <text evidence="6">Belongs to the ABC-4 integral membrane protein family.</text>
</comment>
<evidence type="ECO:0000259" key="9">
    <source>
        <dbReference type="Pfam" id="PF02687"/>
    </source>
</evidence>
<evidence type="ECO:0000256" key="3">
    <source>
        <dbReference type="ARBA" id="ARBA00022692"/>
    </source>
</evidence>
<feature type="transmembrane region" description="Helical" evidence="7">
    <location>
        <begin position="411"/>
        <end position="432"/>
    </location>
</feature>
<keyword evidence="4 7" id="KW-1133">Transmembrane helix</keyword>
<dbReference type="InterPro" id="IPR050250">
    <property type="entry name" value="Macrolide_Exporter_MacB"/>
</dbReference>
<keyword evidence="3 7" id="KW-0812">Transmembrane</keyword>
<feature type="domain" description="ABC3 transporter permease C-terminal" evidence="9">
    <location>
        <begin position="284"/>
        <end position="392"/>
    </location>
</feature>
<evidence type="ECO:0000256" key="8">
    <source>
        <dbReference type="SAM" id="SignalP"/>
    </source>
</evidence>
<feature type="transmembrane region" description="Helical" evidence="7">
    <location>
        <begin position="280"/>
        <end position="304"/>
    </location>
</feature>
<evidence type="ECO:0000256" key="2">
    <source>
        <dbReference type="ARBA" id="ARBA00022475"/>
    </source>
</evidence>
<keyword evidence="11" id="KW-1185">Reference proteome</keyword>
<feature type="transmembrane region" description="Helical" evidence="7">
    <location>
        <begin position="325"/>
        <end position="351"/>
    </location>
</feature>
<accession>A0A8J3ZH99</accession>
<evidence type="ECO:0000256" key="7">
    <source>
        <dbReference type="SAM" id="Phobius"/>
    </source>
</evidence>
<feature type="signal peptide" evidence="8">
    <location>
        <begin position="1"/>
        <end position="32"/>
    </location>
</feature>
<feature type="chain" id="PRO_5035178561" description="ABC3 transporter permease C-terminal domain-containing protein" evidence="8">
    <location>
        <begin position="33"/>
        <end position="995"/>
    </location>
</feature>
<dbReference type="PANTHER" id="PTHR30572">
    <property type="entry name" value="MEMBRANE COMPONENT OF TRANSPORTER-RELATED"/>
    <property type="match status" value="1"/>
</dbReference>
<evidence type="ECO:0000256" key="1">
    <source>
        <dbReference type="ARBA" id="ARBA00004651"/>
    </source>
</evidence>
<keyword evidence="8" id="KW-0732">Signal</keyword>
<dbReference type="AlphaFoldDB" id="A0A8J3ZH99"/>
<evidence type="ECO:0000256" key="4">
    <source>
        <dbReference type="ARBA" id="ARBA00022989"/>
    </source>
</evidence>